<organism evidence="6 7">
    <name type="scientific">Tistrella mobilis</name>
    <dbReference type="NCBI Taxonomy" id="171437"/>
    <lineage>
        <taxon>Bacteria</taxon>
        <taxon>Pseudomonadati</taxon>
        <taxon>Pseudomonadota</taxon>
        <taxon>Alphaproteobacteria</taxon>
        <taxon>Geminicoccales</taxon>
        <taxon>Geminicoccaceae</taxon>
        <taxon>Tistrella</taxon>
    </lineage>
</organism>
<dbReference type="GeneID" id="97241479"/>
<feature type="domain" description="Bacterial surface antigen (D15)" evidence="5">
    <location>
        <begin position="378"/>
        <end position="670"/>
    </location>
</feature>
<feature type="compositionally biased region" description="Basic and acidic residues" evidence="4">
    <location>
        <begin position="85"/>
        <end position="98"/>
    </location>
</feature>
<evidence type="ECO:0000256" key="4">
    <source>
        <dbReference type="SAM" id="MobiDB-lite"/>
    </source>
</evidence>
<protein>
    <recommendedName>
        <fullName evidence="5">Bacterial surface antigen (D15) domain-containing protein</fullName>
    </recommendedName>
</protein>
<comment type="caution">
    <text evidence="6">The sequence shown here is derived from an EMBL/GenBank/DDBJ whole genome shotgun (WGS) entry which is preliminary data.</text>
</comment>
<evidence type="ECO:0000259" key="5">
    <source>
        <dbReference type="Pfam" id="PF01103"/>
    </source>
</evidence>
<dbReference type="GO" id="GO:0019867">
    <property type="term" value="C:outer membrane"/>
    <property type="evidence" value="ECO:0007669"/>
    <property type="project" value="InterPro"/>
</dbReference>
<evidence type="ECO:0000256" key="3">
    <source>
        <dbReference type="ARBA" id="ARBA00023136"/>
    </source>
</evidence>
<accession>A0A162L2T2</accession>
<dbReference type="Proteomes" id="UP000075787">
    <property type="component" value="Unassembled WGS sequence"/>
</dbReference>
<name>A0A162L2T2_9PROT</name>
<dbReference type="PANTHER" id="PTHR12815:SF42">
    <property type="entry name" value="BACTERIAL SURFACE ANTIGEN (D15) DOMAIN-CONTAINING PROTEIN"/>
    <property type="match status" value="1"/>
</dbReference>
<evidence type="ECO:0000313" key="6">
    <source>
        <dbReference type="EMBL" id="KYO52935.1"/>
    </source>
</evidence>
<evidence type="ECO:0000256" key="2">
    <source>
        <dbReference type="ARBA" id="ARBA00022452"/>
    </source>
</evidence>
<dbReference type="Pfam" id="PF01103">
    <property type="entry name" value="Omp85"/>
    <property type="match status" value="1"/>
</dbReference>
<evidence type="ECO:0000313" key="7">
    <source>
        <dbReference type="Proteomes" id="UP000075787"/>
    </source>
</evidence>
<dbReference type="InterPro" id="IPR039910">
    <property type="entry name" value="D15-like"/>
</dbReference>
<keyword evidence="2" id="KW-1134">Transmembrane beta strand</keyword>
<keyword evidence="3" id="KW-0472">Membrane</keyword>
<reference evidence="6 7" key="1">
    <citation type="submission" date="2015-12" db="EMBL/GenBank/DDBJ databases">
        <title>Genome sequence of Tistrella mobilis MCCC 1A02139.</title>
        <authorList>
            <person name="Lu L."/>
            <person name="Lai Q."/>
            <person name="Shao Z."/>
            <person name="Qian P."/>
        </authorList>
    </citation>
    <scope>NUCLEOTIDE SEQUENCE [LARGE SCALE GENOMIC DNA]</scope>
    <source>
        <strain evidence="6 7">MCCC 1A02139</strain>
    </source>
</reference>
<dbReference type="Gene3D" id="3.10.20.310">
    <property type="entry name" value="membrane protein fhac"/>
    <property type="match status" value="1"/>
</dbReference>
<keyword evidence="2" id="KW-0812">Transmembrane</keyword>
<dbReference type="Gene3D" id="2.40.160.50">
    <property type="entry name" value="membrane protein fhac: a member of the omp85/tpsb transporter family"/>
    <property type="match status" value="1"/>
</dbReference>
<dbReference type="EMBL" id="LPZR01000135">
    <property type="protein sequence ID" value="KYO52935.1"/>
    <property type="molecule type" value="Genomic_DNA"/>
</dbReference>
<dbReference type="PANTHER" id="PTHR12815">
    <property type="entry name" value="SORTING AND ASSEMBLY MACHINERY SAMM50 PROTEIN FAMILY MEMBER"/>
    <property type="match status" value="1"/>
</dbReference>
<comment type="subcellular location">
    <subcellularLocation>
        <location evidence="1">Membrane</location>
    </subcellularLocation>
</comment>
<evidence type="ECO:0000256" key="1">
    <source>
        <dbReference type="ARBA" id="ARBA00004370"/>
    </source>
</evidence>
<dbReference type="PROSITE" id="PS51257">
    <property type="entry name" value="PROKAR_LIPOPROTEIN"/>
    <property type="match status" value="1"/>
</dbReference>
<feature type="region of interest" description="Disordered" evidence="4">
    <location>
        <begin position="85"/>
        <end position="110"/>
    </location>
</feature>
<dbReference type="OrthoDB" id="9769707at2"/>
<proteinExistence type="predicted"/>
<dbReference type="InterPro" id="IPR000184">
    <property type="entry name" value="Bac_surfAg_D15"/>
</dbReference>
<dbReference type="RefSeq" id="WP_062763837.1">
    <property type="nucleotide sequence ID" value="NZ_CP121027.1"/>
</dbReference>
<sequence length="670" mass="72220">MPCRKIGPSHTSRLPLVPALFAAALLGGCGTVNDVGRSLGLVDEEPVAESGEPLFATVGGVTYTTQITVEGLDPEEAAEQQRLAEARAEKRAREEKEGAAGSVTGSQPQVDELADAPLDELFDSLSELRRLEDRPPPSLAALRRRGQGDVELFQKALRSRGYFDGEVRLRIDRDAEPPAAQITVRPGPRYKLAGWTVDWAAGQPPLVDAEKLTPKALGLPMGAAAEAAEVVAGERRLLTTLGANGYPFARQTGRRAVVDHDTRSMAVTVDIDSGPFTRFGDTSVEGLEDVLATVVEGKRPWQPGDTYDAGKIESFRADLLATGLFSSAVIETPETPPADGSMPVKLTVVEGPPRSIGAGVRYSTTVGPELRAFWEHRNLTGRGDKLRTELDISPVLQELDVNYKRPHPREDRFNFGTVKLINEDTDAFQQTGIETRFGQERALGDGWRGSLALAPEYKILDDEKGERTSYLLGVPVTLSRDASDSLLDPRRGYRISGEVIPYTGAIEGAAISFLRAELNGSIYVPLDELGRWVLAGRGRIGSVAGAATATLPADKRFYAGGGGSVRGYGYRMLGPLDGNGDPLGGRSVAEAGVELRMPVTQDISVVPFIEAGQISEEPWPDLSTNLRTGAGLGLRYYTPLGPFRFDVALPLDRRDADDPYQIYISLGQAF</sequence>
<gene>
    <name evidence="6" type="ORF">AUP44_04380</name>
</gene>
<dbReference type="AlphaFoldDB" id="A0A162L2T2"/>